<dbReference type="PANTHER" id="PTHR21060:SF3">
    <property type="entry name" value="BUTYRATE KINASE 2-RELATED"/>
    <property type="match status" value="1"/>
</dbReference>
<dbReference type="SUPFAM" id="SSF53067">
    <property type="entry name" value="Actin-like ATPase domain"/>
    <property type="match status" value="2"/>
</dbReference>
<dbReference type="Gene3D" id="3.30.420.40">
    <property type="match status" value="2"/>
</dbReference>
<dbReference type="GO" id="GO:0008776">
    <property type="term" value="F:acetate kinase activity"/>
    <property type="evidence" value="ECO:0007669"/>
    <property type="project" value="TreeGrafter"/>
</dbReference>
<evidence type="ECO:0000256" key="9">
    <source>
        <dbReference type="HAMAP-Rule" id="MF_00542"/>
    </source>
</evidence>
<dbReference type="GO" id="GO:0005737">
    <property type="term" value="C:cytoplasm"/>
    <property type="evidence" value="ECO:0007669"/>
    <property type="project" value="UniProtKB-SubCell"/>
</dbReference>
<protein>
    <recommendedName>
        <fullName evidence="9">Probable butyrate kinase</fullName>
        <shortName evidence="9">BK</shortName>
        <ecNumber evidence="9">2.7.2.7</ecNumber>
    </recommendedName>
    <alternativeName>
        <fullName evidence="9">Branched-chain carboxylic acid kinase</fullName>
    </alternativeName>
</protein>
<evidence type="ECO:0000256" key="7">
    <source>
        <dbReference type="ARBA" id="ARBA00022840"/>
    </source>
</evidence>
<dbReference type="InterPro" id="IPR043129">
    <property type="entry name" value="ATPase_NBD"/>
</dbReference>
<dbReference type="OrthoDB" id="9771859at2"/>
<evidence type="ECO:0000256" key="2">
    <source>
        <dbReference type="ARBA" id="ARBA00008748"/>
    </source>
</evidence>
<dbReference type="AlphaFoldDB" id="A0A317L0J2"/>
<keyword evidence="12" id="KW-1185">Reference proteome</keyword>
<comment type="catalytic activity">
    <reaction evidence="8 9">
        <text>butanoate + ATP = butanoyl phosphate + ADP</text>
        <dbReference type="Rhea" id="RHEA:13585"/>
        <dbReference type="ChEBI" id="CHEBI:17968"/>
        <dbReference type="ChEBI" id="CHEBI:30616"/>
        <dbReference type="ChEBI" id="CHEBI:58079"/>
        <dbReference type="ChEBI" id="CHEBI:456216"/>
        <dbReference type="EC" id="2.7.2.7"/>
    </reaction>
</comment>
<dbReference type="PANTHER" id="PTHR21060">
    <property type="entry name" value="ACETATE KINASE"/>
    <property type="match status" value="1"/>
</dbReference>
<keyword evidence="4 9" id="KW-0808">Transferase</keyword>
<dbReference type="InterPro" id="IPR000890">
    <property type="entry name" value="Aliphatic_acid_kin_short-chain"/>
</dbReference>
<evidence type="ECO:0000256" key="4">
    <source>
        <dbReference type="ARBA" id="ARBA00022679"/>
    </source>
</evidence>
<dbReference type="EMBL" id="QGTD01000008">
    <property type="protein sequence ID" value="PWU68570.1"/>
    <property type="molecule type" value="Genomic_DNA"/>
</dbReference>
<dbReference type="GO" id="GO:0047761">
    <property type="term" value="F:butyrate kinase activity"/>
    <property type="evidence" value="ECO:0007669"/>
    <property type="project" value="UniProtKB-UniRule"/>
</dbReference>
<organism evidence="11 12">
    <name type="scientific">Gracilibacillus dipsosauri</name>
    <dbReference type="NCBI Taxonomy" id="178340"/>
    <lineage>
        <taxon>Bacteria</taxon>
        <taxon>Bacillati</taxon>
        <taxon>Bacillota</taxon>
        <taxon>Bacilli</taxon>
        <taxon>Bacillales</taxon>
        <taxon>Bacillaceae</taxon>
        <taxon>Gracilibacillus</taxon>
    </lineage>
</organism>
<gene>
    <name evidence="9 11" type="primary">buk</name>
    <name evidence="11" type="ORF">DLJ74_09025</name>
</gene>
<dbReference type="PROSITE" id="PS01076">
    <property type="entry name" value="ACETATE_KINASE_2"/>
    <property type="match status" value="1"/>
</dbReference>
<dbReference type="GO" id="GO:0005524">
    <property type="term" value="F:ATP binding"/>
    <property type="evidence" value="ECO:0007669"/>
    <property type="project" value="UniProtKB-KW"/>
</dbReference>
<evidence type="ECO:0000256" key="8">
    <source>
        <dbReference type="ARBA" id="ARBA00048596"/>
    </source>
</evidence>
<keyword evidence="5 9" id="KW-0547">Nucleotide-binding</keyword>
<dbReference type="GO" id="GO:0006083">
    <property type="term" value="P:acetate metabolic process"/>
    <property type="evidence" value="ECO:0007669"/>
    <property type="project" value="TreeGrafter"/>
</dbReference>
<evidence type="ECO:0000256" key="6">
    <source>
        <dbReference type="ARBA" id="ARBA00022777"/>
    </source>
</evidence>
<dbReference type="InterPro" id="IPR023865">
    <property type="entry name" value="Aliphatic_acid_kinase_CS"/>
</dbReference>
<comment type="similarity">
    <text evidence="2 9 10">Belongs to the acetokinase family.</text>
</comment>
<dbReference type="NCBIfam" id="TIGR02707">
    <property type="entry name" value="butyr_kinase"/>
    <property type="match status" value="1"/>
</dbReference>
<sequence length="372" mass="41462">MSNSYRVLVINPLLYTTRIAVFENEQNLYEEELPLSLHDVNLDIYEQVHIRRDAIFQAFREIGLNISSVDAVCGRGGLLQPISGGTYVVTEKMIEDLFQSINGKHVSNLGAILANEIATNLNIDAYIVDPVVVDEMTTIAKRTGIPTIQRKSIFHALNQKSVAREIAELSNSNYDEMNLIIAHMGGGVTIGAHANGIVVDVNNGFDGEGPFSLERAGSIPNNELINLSYQHHDQNMLKEMIIHQGGIYAYLGTNKARDVKDLVEANDNKAILVIETLAYQVAKEIGKMAVVLEGNVDKIVLTGDLAEIHYLNQKIMNRVSWIADVHEYPGENVMLALSRGALRVLEGTEIPKEYEKEIKDDGEWQKNMIWSY</sequence>
<evidence type="ECO:0000313" key="12">
    <source>
        <dbReference type="Proteomes" id="UP000245624"/>
    </source>
</evidence>
<evidence type="ECO:0000256" key="1">
    <source>
        <dbReference type="ARBA" id="ARBA00004496"/>
    </source>
</evidence>
<accession>A0A317L0J2</accession>
<dbReference type="EC" id="2.7.2.7" evidence="9"/>
<comment type="subcellular location">
    <subcellularLocation>
        <location evidence="1 9">Cytoplasm</location>
    </subcellularLocation>
</comment>
<keyword evidence="7 9" id="KW-0067">ATP-binding</keyword>
<keyword evidence="3 9" id="KW-0963">Cytoplasm</keyword>
<proteinExistence type="inferred from homology"/>
<evidence type="ECO:0000313" key="11">
    <source>
        <dbReference type="EMBL" id="PWU68570.1"/>
    </source>
</evidence>
<keyword evidence="6 9" id="KW-0418">Kinase</keyword>
<evidence type="ECO:0000256" key="10">
    <source>
        <dbReference type="RuleBase" id="RU003835"/>
    </source>
</evidence>
<evidence type="ECO:0000256" key="5">
    <source>
        <dbReference type="ARBA" id="ARBA00022741"/>
    </source>
</evidence>
<dbReference type="RefSeq" id="WP_109984210.1">
    <property type="nucleotide sequence ID" value="NZ_QGTD01000008.1"/>
</dbReference>
<dbReference type="Proteomes" id="UP000245624">
    <property type="component" value="Unassembled WGS sequence"/>
</dbReference>
<comment type="caution">
    <text evidence="11">The sequence shown here is derived from an EMBL/GenBank/DDBJ whole genome shotgun (WGS) entry which is preliminary data.</text>
</comment>
<evidence type="ECO:0000256" key="3">
    <source>
        <dbReference type="ARBA" id="ARBA00022490"/>
    </source>
</evidence>
<dbReference type="PIRSF" id="PIRSF036458">
    <property type="entry name" value="Butyrate_kin"/>
    <property type="match status" value="1"/>
</dbReference>
<dbReference type="Pfam" id="PF00871">
    <property type="entry name" value="Acetate_kinase"/>
    <property type="match status" value="1"/>
</dbReference>
<reference evidence="11 12" key="1">
    <citation type="submission" date="2018-05" db="EMBL/GenBank/DDBJ databases">
        <title>Genomic analysis of Gracilibacillus dipsosauri DD1 reveals novel features of a salt-tolerant amylase.</title>
        <authorList>
            <person name="Deutch C.E."/>
            <person name="Yang S."/>
        </authorList>
    </citation>
    <scope>NUCLEOTIDE SEQUENCE [LARGE SCALE GENOMIC DNA]</scope>
    <source>
        <strain evidence="11 12">DD1</strain>
    </source>
</reference>
<name>A0A317L0J2_9BACI</name>
<dbReference type="HAMAP" id="MF_00542">
    <property type="entry name" value="Butyrate_kinase"/>
    <property type="match status" value="1"/>
</dbReference>
<dbReference type="NCBIfam" id="NF002834">
    <property type="entry name" value="PRK03011.1-5"/>
    <property type="match status" value="1"/>
</dbReference>
<dbReference type="InterPro" id="IPR011245">
    <property type="entry name" value="Butyrate_kin"/>
</dbReference>
<dbReference type="PRINTS" id="PR00471">
    <property type="entry name" value="ACETATEKNASE"/>
</dbReference>
<dbReference type="CDD" id="cd24011">
    <property type="entry name" value="ASKHA_NBD_BK"/>
    <property type="match status" value="1"/>
</dbReference>